<organism evidence="1">
    <name type="scientific">Variovorax paradoxus</name>
    <dbReference type="NCBI Taxonomy" id="34073"/>
    <lineage>
        <taxon>Bacteria</taxon>
        <taxon>Pseudomonadati</taxon>
        <taxon>Pseudomonadota</taxon>
        <taxon>Betaproteobacteria</taxon>
        <taxon>Burkholderiales</taxon>
        <taxon>Comamonadaceae</taxon>
        <taxon>Variovorax</taxon>
    </lineage>
</organism>
<accession>A0A679IME5</accession>
<dbReference type="EMBL" id="LR743507">
    <property type="protein sequence ID" value="CAA2099705.1"/>
    <property type="molecule type" value="Genomic_DNA"/>
</dbReference>
<sequence length="40" mass="4834">MIRLCYKQMDFGVFDKILTVWQSERTDKSKDKKAARRRLA</sequence>
<proteinExistence type="predicted"/>
<reference evidence="1" key="1">
    <citation type="submission" date="2019-12" db="EMBL/GenBank/DDBJ databases">
        <authorList>
            <person name="Cremers G."/>
        </authorList>
    </citation>
    <scope>NUCLEOTIDE SEQUENCE</scope>
    <source>
        <strain evidence="1">Vvax</strain>
    </source>
</reference>
<name>A0A679IME5_VARPD</name>
<protein>
    <submittedName>
        <fullName evidence="1">Uncharacterized protein</fullName>
    </submittedName>
</protein>
<gene>
    <name evidence="1" type="ORF">VVAX_00372</name>
</gene>
<evidence type="ECO:0000313" key="1">
    <source>
        <dbReference type="EMBL" id="CAA2099705.1"/>
    </source>
</evidence>
<dbReference type="AlphaFoldDB" id="A0A679IME5"/>